<keyword evidence="6 12" id="KW-1133">Transmembrane helix</keyword>
<evidence type="ECO:0000256" key="5">
    <source>
        <dbReference type="ARBA" id="ARBA00022692"/>
    </source>
</evidence>
<dbReference type="AlphaFoldDB" id="A0AA35RUT0"/>
<keyword evidence="4" id="KW-0808">Transferase</keyword>
<dbReference type="CDD" id="cd13957">
    <property type="entry name" value="PT_UbiA_Cox10"/>
    <property type="match status" value="1"/>
</dbReference>
<feature type="transmembrane region" description="Helical" evidence="12">
    <location>
        <begin position="136"/>
        <end position="155"/>
    </location>
</feature>
<evidence type="ECO:0000313" key="14">
    <source>
        <dbReference type="Proteomes" id="UP001174909"/>
    </source>
</evidence>
<evidence type="ECO:0000256" key="6">
    <source>
        <dbReference type="ARBA" id="ARBA00022989"/>
    </source>
</evidence>
<dbReference type="GO" id="GO:0008495">
    <property type="term" value="F:protoheme IX farnesyltransferase activity"/>
    <property type="evidence" value="ECO:0007669"/>
    <property type="project" value="InterPro"/>
</dbReference>
<dbReference type="FunFam" id="1.10.357.140:FF:000001">
    <property type="entry name" value="Protoheme IX farnesyltransferase"/>
    <property type="match status" value="1"/>
</dbReference>
<evidence type="ECO:0000256" key="2">
    <source>
        <dbReference type="ARBA" id="ARBA00004919"/>
    </source>
</evidence>
<gene>
    <name evidence="13" type="ORF">GBAR_LOCUS10961</name>
</gene>
<dbReference type="InterPro" id="IPR006369">
    <property type="entry name" value="Protohaem_IX_farnesylTrfase"/>
</dbReference>
<evidence type="ECO:0000256" key="12">
    <source>
        <dbReference type="SAM" id="Phobius"/>
    </source>
</evidence>
<name>A0AA35RUT0_GEOBA</name>
<feature type="transmembrane region" description="Helical" evidence="12">
    <location>
        <begin position="161"/>
        <end position="185"/>
    </location>
</feature>
<proteinExistence type="inferred from homology"/>
<comment type="subcellular location">
    <subcellularLocation>
        <location evidence="1">Cell membrane</location>
        <topology evidence="1">Multi-pass membrane protein</topology>
    </subcellularLocation>
</comment>
<evidence type="ECO:0000256" key="10">
    <source>
        <dbReference type="ARBA" id="ARBA00040810"/>
    </source>
</evidence>
<dbReference type="HAMAP" id="MF_00154">
    <property type="entry name" value="CyoE_CtaB"/>
    <property type="match status" value="1"/>
</dbReference>
<dbReference type="Pfam" id="PF01040">
    <property type="entry name" value="UbiA"/>
    <property type="match status" value="1"/>
</dbReference>
<dbReference type="PANTHER" id="PTHR43448">
    <property type="entry name" value="PROTOHEME IX FARNESYLTRANSFERASE, MITOCHONDRIAL"/>
    <property type="match status" value="1"/>
</dbReference>
<evidence type="ECO:0000256" key="3">
    <source>
        <dbReference type="ARBA" id="ARBA00022475"/>
    </source>
</evidence>
<feature type="transmembrane region" description="Helical" evidence="12">
    <location>
        <begin position="108"/>
        <end position="129"/>
    </location>
</feature>
<dbReference type="NCBIfam" id="TIGR01473">
    <property type="entry name" value="cyoE_ctaB"/>
    <property type="match status" value="1"/>
</dbReference>
<keyword evidence="3" id="KW-1003">Cell membrane</keyword>
<dbReference type="NCBIfam" id="NF003349">
    <property type="entry name" value="PRK04375.1-2"/>
    <property type="match status" value="1"/>
</dbReference>
<keyword evidence="7" id="KW-0350">Heme biosynthesis</keyword>
<organism evidence="13 14">
    <name type="scientific">Geodia barretti</name>
    <name type="common">Barrett's horny sponge</name>
    <dbReference type="NCBI Taxonomy" id="519541"/>
    <lineage>
        <taxon>Eukaryota</taxon>
        <taxon>Metazoa</taxon>
        <taxon>Porifera</taxon>
        <taxon>Demospongiae</taxon>
        <taxon>Heteroscleromorpha</taxon>
        <taxon>Tetractinellida</taxon>
        <taxon>Astrophorina</taxon>
        <taxon>Geodiidae</taxon>
        <taxon>Geodia</taxon>
    </lineage>
</organism>
<accession>A0AA35RUT0</accession>
<dbReference type="GO" id="GO:0006783">
    <property type="term" value="P:heme biosynthetic process"/>
    <property type="evidence" value="ECO:0007669"/>
    <property type="project" value="UniProtKB-KW"/>
</dbReference>
<protein>
    <recommendedName>
        <fullName evidence="10">Protoheme IX farnesyltransferase</fullName>
    </recommendedName>
    <alternativeName>
        <fullName evidence="11">Heme B farnesyltransferase</fullName>
    </alternativeName>
    <alternativeName>
        <fullName evidence="9">Heme O synthase</fullName>
    </alternativeName>
</protein>
<keyword evidence="14" id="KW-1185">Reference proteome</keyword>
<evidence type="ECO:0000256" key="1">
    <source>
        <dbReference type="ARBA" id="ARBA00004651"/>
    </source>
</evidence>
<comment type="caution">
    <text evidence="13">The sequence shown here is derived from an EMBL/GenBank/DDBJ whole genome shotgun (WGS) entry which is preliminary data.</text>
</comment>
<dbReference type="Proteomes" id="UP001174909">
    <property type="component" value="Unassembled WGS sequence"/>
</dbReference>
<dbReference type="Gene3D" id="1.10.357.140">
    <property type="entry name" value="UbiA prenyltransferase"/>
    <property type="match status" value="1"/>
</dbReference>
<feature type="transmembrane region" description="Helical" evidence="12">
    <location>
        <begin position="40"/>
        <end position="61"/>
    </location>
</feature>
<keyword evidence="8 12" id="KW-0472">Membrane</keyword>
<feature type="transmembrane region" description="Helical" evidence="12">
    <location>
        <begin position="206"/>
        <end position="226"/>
    </location>
</feature>
<feature type="transmembrane region" description="Helical" evidence="12">
    <location>
        <begin position="232"/>
        <end position="253"/>
    </location>
</feature>
<evidence type="ECO:0000256" key="9">
    <source>
        <dbReference type="ARBA" id="ARBA00030253"/>
    </source>
</evidence>
<dbReference type="GO" id="GO:0005886">
    <property type="term" value="C:plasma membrane"/>
    <property type="evidence" value="ECO:0007669"/>
    <property type="project" value="UniProtKB-SubCell"/>
</dbReference>
<evidence type="ECO:0000256" key="11">
    <source>
        <dbReference type="ARBA" id="ARBA00042475"/>
    </source>
</evidence>
<evidence type="ECO:0000256" key="8">
    <source>
        <dbReference type="ARBA" id="ARBA00023136"/>
    </source>
</evidence>
<dbReference type="InterPro" id="IPR044878">
    <property type="entry name" value="UbiA_sf"/>
</dbReference>
<comment type="pathway">
    <text evidence="2">Porphyrin-containing compound metabolism; heme O biosynthesis; heme O from protoheme: step 1/1.</text>
</comment>
<keyword evidence="5 12" id="KW-0812">Transmembrane</keyword>
<feature type="transmembrane region" description="Helical" evidence="12">
    <location>
        <begin position="82"/>
        <end position="102"/>
    </location>
</feature>
<reference evidence="13" key="1">
    <citation type="submission" date="2023-03" db="EMBL/GenBank/DDBJ databases">
        <authorList>
            <person name="Steffen K."/>
            <person name="Cardenas P."/>
        </authorList>
    </citation>
    <scope>NUCLEOTIDE SEQUENCE</scope>
</reference>
<sequence>MAVARDFLALTKPKIISLLLVTAAGGMFLAEQGIPSLPLLGLVWAGGALASGGANAVNHFLDRDIDRDMRRTAGRPVAGLRVAPRYALAFGVALNVAAFVLLATLVNLLAAGLTLCATLLYVFIYTLWLKRTTPNNIVIGGAAGAIPPMVGWAAVTGGLDLPAVYLFAIVFFWTPPHFWALSLLIQTDYERAGVPMLPVVSSRRQTTLHIFLYSIALMGLTLMFGLLPQVGLIYVAAAAALGAPFVWLAWRLWRRDDRGRAKATYLYSLAYLALLFVAVMVDSVVGIA</sequence>
<evidence type="ECO:0000313" key="13">
    <source>
        <dbReference type="EMBL" id="CAI8018135.1"/>
    </source>
</evidence>
<evidence type="ECO:0000256" key="4">
    <source>
        <dbReference type="ARBA" id="ARBA00022679"/>
    </source>
</evidence>
<evidence type="ECO:0000256" key="7">
    <source>
        <dbReference type="ARBA" id="ARBA00023133"/>
    </source>
</evidence>
<dbReference type="EMBL" id="CASHTH010001687">
    <property type="protein sequence ID" value="CAI8018135.1"/>
    <property type="molecule type" value="Genomic_DNA"/>
</dbReference>
<dbReference type="InterPro" id="IPR000537">
    <property type="entry name" value="UbiA_prenyltransferase"/>
</dbReference>
<dbReference type="PANTHER" id="PTHR43448:SF7">
    <property type="entry name" value="4-HYDROXYBENZOATE SOLANESYLTRANSFERASE"/>
    <property type="match status" value="1"/>
</dbReference>
<feature type="transmembrane region" description="Helical" evidence="12">
    <location>
        <begin position="265"/>
        <end position="287"/>
    </location>
</feature>